<proteinExistence type="inferred from homology"/>
<dbReference type="InterPro" id="IPR012338">
    <property type="entry name" value="Beta-lactam/transpept-like"/>
</dbReference>
<name>A0ABV7YZ20_9BACT</name>
<dbReference type="Proteomes" id="UP001595616">
    <property type="component" value="Unassembled WGS sequence"/>
</dbReference>
<evidence type="ECO:0000313" key="6">
    <source>
        <dbReference type="Proteomes" id="UP001595616"/>
    </source>
</evidence>
<dbReference type="NCBIfam" id="NF033103">
    <property type="entry name" value="bla_class_A"/>
    <property type="match status" value="1"/>
</dbReference>
<sequence>MTVLKRFLTFAAFLLLAGCSKKDKVLETKILKLIDGKKATVGVAIKDLRTEDIWTINGSKHYPMQSVFKLHLAIKVLNDVDRNVIPINQKIRINSKDLIPDTWSPIAQKYPKGGVELTVAQLLKYAVEQSDNNACDILFKLVGGTVAVHNFYQKENIKNINIAANEAQMHKDWKVQYENWTTPLATIELLEKLIKGKLLSKKSTLMLTKMMVDSPTGPNRIKGLLPKNIPVAHKTGTSATNKMNITAAINDVGVVSISKNKKFVIVVYIKDSKEDMQTNEELIAQISKTTYDFFLAQN</sequence>
<dbReference type="RefSeq" id="WP_379839441.1">
    <property type="nucleotide sequence ID" value="NZ_JBHRYQ010000001.1"/>
</dbReference>
<dbReference type="EC" id="3.5.2.6" evidence="3"/>
<evidence type="ECO:0000256" key="2">
    <source>
        <dbReference type="ARBA" id="ARBA00009009"/>
    </source>
</evidence>
<dbReference type="SUPFAM" id="SSF56601">
    <property type="entry name" value="beta-lactamase/transpeptidase-like"/>
    <property type="match status" value="1"/>
</dbReference>
<dbReference type="EMBL" id="JBHRYQ010000001">
    <property type="protein sequence ID" value="MFC3812559.1"/>
    <property type="molecule type" value="Genomic_DNA"/>
</dbReference>
<keyword evidence="6" id="KW-1185">Reference proteome</keyword>
<dbReference type="GO" id="GO:0008800">
    <property type="term" value="F:beta-lactamase activity"/>
    <property type="evidence" value="ECO:0007669"/>
    <property type="project" value="UniProtKB-EC"/>
</dbReference>
<evidence type="ECO:0000256" key="1">
    <source>
        <dbReference type="ARBA" id="ARBA00001526"/>
    </source>
</evidence>
<accession>A0ABV7YZ20</accession>
<dbReference type="InterPro" id="IPR000871">
    <property type="entry name" value="Beta-lactam_class-A"/>
</dbReference>
<protein>
    <recommendedName>
        <fullName evidence="3">beta-lactamase</fullName>
        <ecNumber evidence="3">3.5.2.6</ecNumber>
    </recommendedName>
</protein>
<dbReference type="Pfam" id="PF13354">
    <property type="entry name" value="Beta-lactamase2"/>
    <property type="match status" value="1"/>
</dbReference>
<comment type="similarity">
    <text evidence="2">Belongs to the class-A beta-lactamase family.</text>
</comment>
<gene>
    <name evidence="5" type="primary">bla</name>
    <name evidence="5" type="ORF">ACFOOI_18000</name>
</gene>
<feature type="domain" description="Beta-lactamase class A catalytic" evidence="4">
    <location>
        <begin position="42"/>
        <end position="268"/>
    </location>
</feature>
<dbReference type="NCBIfam" id="NF012099">
    <property type="entry name" value="SubclassA2"/>
    <property type="match status" value="1"/>
</dbReference>
<dbReference type="PANTHER" id="PTHR35333">
    <property type="entry name" value="BETA-LACTAMASE"/>
    <property type="match status" value="1"/>
</dbReference>
<evidence type="ECO:0000313" key="5">
    <source>
        <dbReference type="EMBL" id="MFC3812559.1"/>
    </source>
</evidence>
<organism evidence="5 6">
    <name type="scientific">Lacihabitans lacunae</name>
    <dbReference type="NCBI Taxonomy" id="1028214"/>
    <lineage>
        <taxon>Bacteria</taxon>
        <taxon>Pseudomonadati</taxon>
        <taxon>Bacteroidota</taxon>
        <taxon>Cytophagia</taxon>
        <taxon>Cytophagales</taxon>
        <taxon>Leadbetterellaceae</taxon>
        <taxon>Lacihabitans</taxon>
    </lineage>
</organism>
<evidence type="ECO:0000259" key="4">
    <source>
        <dbReference type="Pfam" id="PF13354"/>
    </source>
</evidence>
<dbReference type="PANTHER" id="PTHR35333:SF3">
    <property type="entry name" value="BETA-LACTAMASE-TYPE TRANSPEPTIDASE FOLD CONTAINING PROTEIN"/>
    <property type="match status" value="1"/>
</dbReference>
<dbReference type="Gene3D" id="3.40.710.10">
    <property type="entry name" value="DD-peptidase/beta-lactamase superfamily"/>
    <property type="match status" value="1"/>
</dbReference>
<comment type="caution">
    <text evidence="5">The sequence shown here is derived from an EMBL/GenBank/DDBJ whole genome shotgun (WGS) entry which is preliminary data.</text>
</comment>
<keyword evidence="5" id="KW-0378">Hydrolase</keyword>
<reference evidence="6" key="1">
    <citation type="journal article" date="2019" name="Int. J. Syst. Evol. Microbiol.">
        <title>The Global Catalogue of Microorganisms (GCM) 10K type strain sequencing project: providing services to taxonomists for standard genome sequencing and annotation.</title>
        <authorList>
            <consortium name="The Broad Institute Genomics Platform"/>
            <consortium name="The Broad Institute Genome Sequencing Center for Infectious Disease"/>
            <person name="Wu L."/>
            <person name="Ma J."/>
        </authorList>
    </citation>
    <scope>NUCLEOTIDE SEQUENCE [LARGE SCALE GENOMIC DNA]</scope>
    <source>
        <strain evidence="6">CECT 7956</strain>
    </source>
</reference>
<evidence type="ECO:0000256" key="3">
    <source>
        <dbReference type="ARBA" id="ARBA00012865"/>
    </source>
</evidence>
<comment type="catalytic activity">
    <reaction evidence="1">
        <text>a beta-lactam + H2O = a substituted beta-amino acid</text>
        <dbReference type="Rhea" id="RHEA:20401"/>
        <dbReference type="ChEBI" id="CHEBI:15377"/>
        <dbReference type="ChEBI" id="CHEBI:35627"/>
        <dbReference type="ChEBI" id="CHEBI:140347"/>
        <dbReference type="EC" id="3.5.2.6"/>
    </reaction>
</comment>
<dbReference type="InterPro" id="IPR045155">
    <property type="entry name" value="Beta-lactam_cat"/>
</dbReference>
<dbReference type="PROSITE" id="PS51257">
    <property type="entry name" value="PROKAR_LIPOPROTEIN"/>
    <property type="match status" value="1"/>
</dbReference>